<protein>
    <submittedName>
        <fullName evidence="2">Uncharacterized protein</fullName>
    </submittedName>
</protein>
<feature type="region of interest" description="Disordered" evidence="1">
    <location>
        <begin position="189"/>
        <end position="280"/>
    </location>
</feature>
<evidence type="ECO:0000313" key="3">
    <source>
        <dbReference type="Proteomes" id="UP000251960"/>
    </source>
</evidence>
<evidence type="ECO:0000313" key="2">
    <source>
        <dbReference type="EMBL" id="PWZ31814.1"/>
    </source>
</evidence>
<accession>A0A3L6FEZ6</accession>
<dbReference type="GO" id="GO:0006364">
    <property type="term" value="P:rRNA processing"/>
    <property type="evidence" value="ECO:0007669"/>
    <property type="project" value="InterPro"/>
</dbReference>
<dbReference type="InterPro" id="IPR019310">
    <property type="entry name" value="Efg1"/>
</dbReference>
<comment type="caution">
    <text evidence="2">The sequence shown here is derived from an EMBL/GenBank/DDBJ whole genome shotgun (WGS) entry which is preliminary data.</text>
</comment>
<dbReference type="ExpressionAtlas" id="A0A3L6FEZ6">
    <property type="expression patterns" value="baseline and differential"/>
</dbReference>
<dbReference type="Pfam" id="PF10153">
    <property type="entry name" value="Efg1"/>
    <property type="match status" value="1"/>
</dbReference>
<name>A0A3L6FEZ6_MAIZE</name>
<feature type="compositionally biased region" description="Polar residues" evidence="1">
    <location>
        <begin position="267"/>
        <end position="280"/>
    </location>
</feature>
<dbReference type="PANTHER" id="PTHR34536:SF6">
    <property type="entry name" value="DENTIN SIALOPHOSPHOPROTEIN-LIKE PROTEIN"/>
    <property type="match status" value="1"/>
</dbReference>
<reference evidence="2 3" key="1">
    <citation type="journal article" date="2018" name="Nat. Genet.">
        <title>Extensive intraspecific gene order and gene structural variations between Mo17 and other maize genomes.</title>
        <authorList>
            <person name="Sun S."/>
            <person name="Zhou Y."/>
            <person name="Chen J."/>
            <person name="Shi J."/>
            <person name="Zhao H."/>
            <person name="Zhao H."/>
            <person name="Song W."/>
            <person name="Zhang M."/>
            <person name="Cui Y."/>
            <person name="Dong X."/>
            <person name="Liu H."/>
            <person name="Ma X."/>
            <person name="Jiao Y."/>
            <person name="Wang B."/>
            <person name="Wei X."/>
            <person name="Stein J.C."/>
            <person name="Glaubitz J.C."/>
            <person name="Lu F."/>
            <person name="Yu G."/>
            <person name="Liang C."/>
            <person name="Fengler K."/>
            <person name="Li B."/>
            <person name="Rafalski A."/>
            <person name="Schnable P.S."/>
            <person name="Ware D.H."/>
            <person name="Buckler E.S."/>
            <person name="Lai J."/>
        </authorList>
    </citation>
    <scope>NUCLEOTIDE SEQUENCE [LARGE SCALE GENOMIC DNA]</scope>
    <source>
        <strain evidence="3">cv. Missouri 17</strain>
        <tissue evidence="2">Seedling</tissue>
    </source>
</reference>
<gene>
    <name evidence="2" type="ORF">Zm00014a_010499</name>
</gene>
<sequence length="408" mass="46579">MPQLRSDKEAGERRKIERMIRRLEKQQRSNGDGVNNNLSKLREDLEYVRFFPKNEKYVSLFTSGNSQDIVQERNKWRKQIKENLMAAAANGKDLEDSKRRTEAKLQVADQYCFVAHNRKHNQHQQEAKVTTTDELNKAEINQKLNPFGANSNRSSRYGSEIEKNHTTDANLSSVHCSLSSRQRGTPTFRASLNLSRAHSRSPSGSRSRSPHDWAPRNRGKIMANGGSTLWKHSRSPPNHMTKGEIGRMASPRRQPGPGYDDRAMCSSPLSRNNTYSKNASTWVDGRNGSAVDISDDHNKRYSRRSSPLRITSRNDRFDVMDSQGRPRSGEFYRLTQGRLLYGYDRENKHGRNGEDGRECTDRYANNSVKRYDRSGAESNLEIILVINFGLVFLLPDRQISKGGESSEI</sequence>
<proteinExistence type="predicted"/>
<dbReference type="Proteomes" id="UP000251960">
    <property type="component" value="Chromosome 3"/>
</dbReference>
<evidence type="ECO:0000256" key="1">
    <source>
        <dbReference type="SAM" id="MobiDB-lite"/>
    </source>
</evidence>
<dbReference type="EMBL" id="NCVQ01000004">
    <property type="protein sequence ID" value="PWZ31814.1"/>
    <property type="molecule type" value="Genomic_DNA"/>
</dbReference>
<dbReference type="PANTHER" id="PTHR34536">
    <property type="entry name" value="DENTIN SIALOPHOSPHOPROTEIN-LIKE PROTEIN"/>
    <property type="match status" value="1"/>
</dbReference>
<organism evidence="2 3">
    <name type="scientific">Zea mays</name>
    <name type="common">Maize</name>
    <dbReference type="NCBI Taxonomy" id="4577"/>
    <lineage>
        <taxon>Eukaryota</taxon>
        <taxon>Viridiplantae</taxon>
        <taxon>Streptophyta</taxon>
        <taxon>Embryophyta</taxon>
        <taxon>Tracheophyta</taxon>
        <taxon>Spermatophyta</taxon>
        <taxon>Magnoliopsida</taxon>
        <taxon>Liliopsida</taxon>
        <taxon>Poales</taxon>
        <taxon>Poaceae</taxon>
        <taxon>PACMAD clade</taxon>
        <taxon>Panicoideae</taxon>
        <taxon>Andropogonodae</taxon>
        <taxon>Andropogoneae</taxon>
        <taxon>Tripsacinae</taxon>
        <taxon>Zea</taxon>
    </lineage>
</organism>
<dbReference type="AlphaFoldDB" id="A0A3L6FEZ6"/>